<name>A0ABT8JYE5_9BACL</name>
<dbReference type="SUPFAM" id="SSF47413">
    <property type="entry name" value="lambda repressor-like DNA-binding domains"/>
    <property type="match status" value="1"/>
</dbReference>
<dbReference type="InterPro" id="IPR001387">
    <property type="entry name" value="Cro/C1-type_HTH"/>
</dbReference>
<dbReference type="CDD" id="cd00093">
    <property type="entry name" value="HTH_XRE"/>
    <property type="match status" value="1"/>
</dbReference>
<keyword evidence="1" id="KW-0238">DNA-binding</keyword>
<comment type="caution">
    <text evidence="3">The sequence shown here is derived from an EMBL/GenBank/DDBJ whole genome shotgun (WGS) entry which is preliminary data.</text>
</comment>
<reference evidence="3" key="1">
    <citation type="submission" date="2023-03" db="EMBL/GenBank/DDBJ databases">
        <title>MT1 and MT2 Draft Genomes of Novel Species.</title>
        <authorList>
            <person name="Venkateswaran K."/>
        </authorList>
    </citation>
    <scope>NUCLEOTIDE SEQUENCE</scope>
    <source>
        <strain evidence="3">F6_3S_P_2</strain>
    </source>
</reference>
<keyword evidence="4" id="KW-1185">Reference proteome</keyword>
<dbReference type="PROSITE" id="PS50943">
    <property type="entry name" value="HTH_CROC1"/>
    <property type="match status" value="1"/>
</dbReference>
<sequence>MQWNLYRLRKEAGLFQADVAKVLDVSLTTYSKKERGITLFDSNEMFILANYFGRRMEEIFLPIDCNNIAVGESEVNTK</sequence>
<gene>
    <name evidence="3" type="ORF">P5G49_17005</name>
</gene>
<dbReference type="EMBL" id="JAROCC010000020">
    <property type="protein sequence ID" value="MDN4609164.1"/>
    <property type="molecule type" value="Genomic_DNA"/>
</dbReference>
<dbReference type="Proteomes" id="UP001175097">
    <property type="component" value="Unassembled WGS sequence"/>
</dbReference>
<dbReference type="PANTHER" id="PTHR46558:SF4">
    <property type="entry name" value="DNA-BIDING PHAGE PROTEIN"/>
    <property type="match status" value="1"/>
</dbReference>
<dbReference type="PANTHER" id="PTHR46558">
    <property type="entry name" value="TRACRIPTIONAL REGULATORY PROTEIN-RELATED-RELATED"/>
    <property type="match status" value="1"/>
</dbReference>
<feature type="domain" description="HTH cro/C1-type" evidence="2">
    <location>
        <begin position="5"/>
        <end position="59"/>
    </location>
</feature>
<dbReference type="SMART" id="SM00530">
    <property type="entry name" value="HTH_XRE"/>
    <property type="match status" value="1"/>
</dbReference>
<dbReference type="Pfam" id="PF01381">
    <property type="entry name" value="HTH_3"/>
    <property type="match status" value="1"/>
</dbReference>
<accession>A0ABT8JYE5</accession>
<dbReference type="InterPro" id="IPR010982">
    <property type="entry name" value="Lambda_DNA-bd_dom_sf"/>
</dbReference>
<evidence type="ECO:0000259" key="2">
    <source>
        <dbReference type="PROSITE" id="PS50943"/>
    </source>
</evidence>
<evidence type="ECO:0000256" key="1">
    <source>
        <dbReference type="ARBA" id="ARBA00023125"/>
    </source>
</evidence>
<dbReference type="Gene3D" id="1.10.260.40">
    <property type="entry name" value="lambda repressor-like DNA-binding domains"/>
    <property type="match status" value="1"/>
</dbReference>
<evidence type="ECO:0000313" key="3">
    <source>
        <dbReference type="EMBL" id="MDN4609164.1"/>
    </source>
</evidence>
<proteinExistence type="predicted"/>
<evidence type="ECO:0000313" key="4">
    <source>
        <dbReference type="Proteomes" id="UP001175097"/>
    </source>
</evidence>
<protein>
    <submittedName>
        <fullName evidence="3">Helix-turn-helix transcriptional regulator</fullName>
    </submittedName>
</protein>
<organism evidence="3 4">
    <name type="scientific">Sporosarcina highlanderae</name>
    <dbReference type="NCBI Taxonomy" id="3035916"/>
    <lineage>
        <taxon>Bacteria</taxon>
        <taxon>Bacillati</taxon>
        <taxon>Bacillota</taxon>
        <taxon>Bacilli</taxon>
        <taxon>Bacillales</taxon>
        <taxon>Caryophanaceae</taxon>
        <taxon>Sporosarcina</taxon>
    </lineage>
</organism>
<dbReference type="RefSeq" id="WP_301245777.1">
    <property type="nucleotide sequence ID" value="NZ_JAROCC010000020.1"/>
</dbReference>